<feature type="disulfide bond" evidence="6">
    <location>
        <begin position="23"/>
        <end position="33"/>
    </location>
</feature>
<dbReference type="Proteomes" id="UP001519460">
    <property type="component" value="Unassembled WGS sequence"/>
</dbReference>
<dbReference type="SUPFAM" id="SSF81321">
    <property type="entry name" value="Family A G protein-coupled receptor-like"/>
    <property type="match status" value="1"/>
</dbReference>
<feature type="transmembrane region" description="Helical" evidence="8">
    <location>
        <begin position="448"/>
        <end position="467"/>
    </location>
</feature>
<dbReference type="PRINTS" id="PR00249">
    <property type="entry name" value="GPCRSECRETIN"/>
</dbReference>
<evidence type="ECO:0000259" key="9">
    <source>
        <dbReference type="PROSITE" id="PS50261"/>
    </source>
</evidence>
<evidence type="ECO:0008006" key="13">
    <source>
        <dbReference type="Google" id="ProtNLM"/>
    </source>
</evidence>
<evidence type="ECO:0000256" key="3">
    <source>
        <dbReference type="ARBA" id="ARBA00022989"/>
    </source>
</evidence>
<dbReference type="InterPro" id="IPR017981">
    <property type="entry name" value="GPCR_2-like_7TM"/>
</dbReference>
<keyword evidence="2 8" id="KW-0812">Transmembrane</keyword>
<reference evidence="11 12" key="1">
    <citation type="journal article" date="2023" name="Sci. Data">
        <title>Genome assembly of the Korean intertidal mud-creeper Batillaria attramentaria.</title>
        <authorList>
            <person name="Patra A.K."/>
            <person name="Ho P.T."/>
            <person name="Jun S."/>
            <person name="Lee S.J."/>
            <person name="Kim Y."/>
            <person name="Won Y.J."/>
        </authorList>
    </citation>
    <scope>NUCLEOTIDE SEQUENCE [LARGE SCALE GENOMIC DNA]</scope>
    <source>
        <strain evidence="11">Wonlab-2016</strain>
    </source>
</reference>
<dbReference type="Pfam" id="PF00002">
    <property type="entry name" value="7tm_2"/>
    <property type="match status" value="1"/>
</dbReference>
<feature type="region of interest" description="Disordered" evidence="7">
    <location>
        <begin position="526"/>
        <end position="545"/>
    </location>
</feature>
<dbReference type="EMBL" id="JACVVK020000335">
    <property type="protein sequence ID" value="KAK7478051.1"/>
    <property type="molecule type" value="Genomic_DNA"/>
</dbReference>
<evidence type="ECO:0000256" key="1">
    <source>
        <dbReference type="ARBA" id="ARBA00004141"/>
    </source>
</evidence>
<evidence type="ECO:0000313" key="12">
    <source>
        <dbReference type="Proteomes" id="UP001519460"/>
    </source>
</evidence>
<feature type="non-terminal residue" evidence="11">
    <location>
        <position position="1"/>
    </location>
</feature>
<dbReference type="PANTHER" id="PTHR45692">
    <property type="entry name" value="G_PROTEIN_RECEP_F2_4 DOMAIN-CONTAINING PROTEIN"/>
    <property type="match status" value="1"/>
</dbReference>
<dbReference type="CDD" id="cd15040">
    <property type="entry name" value="7tmB2_Adhesion"/>
    <property type="match status" value="1"/>
</dbReference>
<dbReference type="Gene3D" id="1.20.1070.10">
    <property type="entry name" value="Rhodopsin 7-helix transmembrane proteins"/>
    <property type="match status" value="1"/>
</dbReference>
<feature type="compositionally biased region" description="Basic and acidic residues" evidence="7">
    <location>
        <begin position="526"/>
        <end position="540"/>
    </location>
</feature>
<keyword evidence="5 6" id="KW-1015">Disulfide bond</keyword>
<keyword evidence="3 8" id="KW-1133">Transmembrane helix</keyword>
<feature type="transmembrane region" description="Helical" evidence="8">
    <location>
        <begin position="473"/>
        <end position="497"/>
    </location>
</feature>
<feature type="domain" description="SRCR" evidence="10">
    <location>
        <begin position="1"/>
        <end position="66"/>
    </location>
</feature>
<evidence type="ECO:0000256" key="4">
    <source>
        <dbReference type="ARBA" id="ARBA00023136"/>
    </source>
</evidence>
<feature type="non-terminal residue" evidence="11">
    <location>
        <position position="586"/>
    </location>
</feature>
<gene>
    <name evidence="11" type="ORF">BaRGS_00030727</name>
</gene>
<comment type="caution">
    <text evidence="11">The sequence shown here is derived from an EMBL/GenBank/DDBJ whole genome shotgun (WGS) entry which is preliminary data.</text>
</comment>
<evidence type="ECO:0000256" key="6">
    <source>
        <dbReference type="PROSITE-ProRule" id="PRU00196"/>
    </source>
</evidence>
<organism evidence="11 12">
    <name type="scientific">Batillaria attramentaria</name>
    <dbReference type="NCBI Taxonomy" id="370345"/>
    <lineage>
        <taxon>Eukaryota</taxon>
        <taxon>Metazoa</taxon>
        <taxon>Spiralia</taxon>
        <taxon>Lophotrochozoa</taxon>
        <taxon>Mollusca</taxon>
        <taxon>Gastropoda</taxon>
        <taxon>Caenogastropoda</taxon>
        <taxon>Sorbeoconcha</taxon>
        <taxon>Cerithioidea</taxon>
        <taxon>Batillariidae</taxon>
        <taxon>Batillaria</taxon>
    </lineage>
</organism>
<comment type="subcellular location">
    <subcellularLocation>
        <location evidence="1">Membrane</location>
        <topology evidence="1">Multi-pass membrane protein</topology>
    </subcellularLocation>
</comment>
<feature type="transmembrane region" description="Helical" evidence="8">
    <location>
        <begin position="319"/>
        <end position="345"/>
    </location>
</feature>
<evidence type="ECO:0000256" key="7">
    <source>
        <dbReference type="SAM" id="MobiDB-lite"/>
    </source>
</evidence>
<dbReference type="AlphaFoldDB" id="A0ABD0JTE0"/>
<feature type="transmembrane region" description="Helical" evidence="8">
    <location>
        <begin position="287"/>
        <end position="307"/>
    </location>
</feature>
<sequence length="586" mass="63741">EKAEVIPRYGGGSGDVFLRGLNCSGSETRLRDCSWKGKGGVSDGIGQLGTPPVFCNHTFDVGVDCGDVSLKIARELIWGVDDALNQGVFQTNQTVVGDIVRDISQLMDADTDVLNNDSINYRLLEAIGRLSREGELSDGQLLITSSNLAIAARAVDSRNFSGLTLTADAGDDYRFHKGEVQIYPHSLVQETTDSISSLVLPASLLTSVGNASRIAMEVHIDGRIFETIVFLQAANKSNTTEDDKYVRVVNSHVMSASVNGFKQITNLKDPVKIHFVHLNKLKKPSKILVSLCVALALSNLVFVAGMQDYTLRSTAACKVVAMLLHFSLLSAMCWMCVEAFYMYLAFVRVFRTTITHFFLKASCFGWGVPLMIVAVTAGVNTTDNYAPLGNGLCWLKGVTFYIAFVAPVCLVLLCNVISFVLVLRVILGLTNNKPNSTQTNQAVQKLRRAVGVVILLGLTWVFGFLAIDDTSRVVFNYLFAIFNSLQGLFIYLFYGVFNKDARAACKLWFRCCESKPSAETAMPVEAKRGTSVKETKDETPPLKSSTAETFLTSGASACASTTGDEITGLGRAGLCTCLNQNQNCRS</sequence>
<proteinExistence type="predicted"/>
<dbReference type="InterPro" id="IPR036772">
    <property type="entry name" value="SRCR-like_dom_sf"/>
</dbReference>
<feature type="transmembrane region" description="Helical" evidence="8">
    <location>
        <begin position="357"/>
        <end position="379"/>
    </location>
</feature>
<protein>
    <recommendedName>
        <fullName evidence="13">G-protein coupled receptor</fullName>
    </recommendedName>
</protein>
<dbReference type="PROSITE" id="PS50287">
    <property type="entry name" value="SRCR_2"/>
    <property type="match status" value="1"/>
</dbReference>
<keyword evidence="12" id="KW-1185">Reference proteome</keyword>
<evidence type="ECO:0000259" key="10">
    <source>
        <dbReference type="PROSITE" id="PS50287"/>
    </source>
</evidence>
<dbReference type="GO" id="GO:0016020">
    <property type="term" value="C:membrane"/>
    <property type="evidence" value="ECO:0007669"/>
    <property type="project" value="UniProtKB-SubCell"/>
</dbReference>
<feature type="transmembrane region" description="Helical" evidence="8">
    <location>
        <begin position="399"/>
        <end position="427"/>
    </location>
</feature>
<dbReference type="Gene3D" id="3.10.250.10">
    <property type="entry name" value="SRCR-like domain"/>
    <property type="match status" value="1"/>
</dbReference>
<evidence type="ECO:0000256" key="5">
    <source>
        <dbReference type="ARBA" id="ARBA00023157"/>
    </source>
</evidence>
<dbReference type="PROSITE" id="PS50261">
    <property type="entry name" value="G_PROTEIN_RECEP_F2_4"/>
    <property type="match status" value="1"/>
</dbReference>
<dbReference type="InterPro" id="IPR001190">
    <property type="entry name" value="SRCR"/>
</dbReference>
<evidence type="ECO:0000256" key="8">
    <source>
        <dbReference type="SAM" id="Phobius"/>
    </source>
</evidence>
<dbReference type="PANTHER" id="PTHR45692:SF1">
    <property type="entry name" value="G-PROTEIN COUPLED RECEPTORS FAMILY 2 PROFILE 2 DOMAIN-CONTAINING PROTEIN"/>
    <property type="match status" value="1"/>
</dbReference>
<comment type="caution">
    <text evidence="6">Lacks conserved residue(s) required for the propagation of feature annotation.</text>
</comment>
<evidence type="ECO:0000313" key="11">
    <source>
        <dbReference type="EMBL" id="KAK7478051.1"/>
    </source>
</evidence>
<dbReference type="InterPro" id="IPR000832">
    <property type="entry name" value="GPCR_2_secretin-like"/>
</dbReference>
<accession>A0ABD0JTE0</accession>
<keyword evidence="4 8" id="KW-0472">Membrane</keyword>
<evidence type="ECO:0000256" key="2">
    <source>
        <dbReference type="ARBA" id="ARBA00022692"/>
    </source>
</evidence>
<feature type="domain" description="G-protein coupled receptors family 2 profile 2" evidence="9">
    <location>
        <begin position="275"/>
        <end position="498"/>
    </location>
</feature>
<dbReference type="SUPFAM" id="SSF56487">
    <property type="entry name" value="SRCR-like"/>
    <property type="match status" value="1"/>
</dbReference>
<name>A0ABD0JTE0_9CAEN</name>